<dbReference type="OrthoDB" id="9789432at2"/>
<evidence type="ECO:0000313" key="2">
    <source>
        <dbReference type="Proteomes" id="UP000554144"/>
    </source>
</evidence>
<dbReference type="Pfam" id="PF08897">
    <property type="entry name" value="DUF1841"/>
    <property type="match status" value="1"/>
</dbReference>
<proteinExistence type="predicted"/>
<dbReference type="Proteomes" id="UP000554144">
    <property type="component" value="Unassembled WGS sequence"/>
</dbReference>
<evidence type="ECO:0000313" key="1">
    <source>
        <dbReference type="EMBL" id="NYT85414.1"/>
    </source>
</evidence>
<keyword evidence="2" id="KW-1185">Reference proteome</keyword>
<name>A0A853H5M8_9BURK</name>
<protein>
    <submittedName>
        <fullName evidence="1">DUF1841 family protein</fullName>
    </submittedName>
</protein>
<reference evidence="1 2" key="1">
    <citation type="submission" date="2020-07" db="EMBL/GenBank/DDBJ databases">
        <title>Taxonomic revisions and descriptions of new bacterial species based on genomic comparisons in the high-G+C-content subgroup of the family Alcaligenaceae.</title>
        <authorList>
            <person name="Szabo A."/>
            <person name="Felfoldi T."/>
        </authorList>
    </citation>
    <scope>NUCLEOTIDE SEQUENCE [LARGE SCALE GENOMIC DNA]</scope>
    <source>
        <strain evidence="1 2">DSM 25667</strain>
    </source>
</reference>
<sequence>MFNPSREQVRQFFTEAWHKHKAAKVLTPLETMAVDLIELHPEYHADLERPDAADADFSVEQGKTNPFLHLSMHLAINEQLSIDQPPGIKAAFQRLLTTRDAHDAAHVIMEALGETVWESQRLGTPLDTEKYLDLIRRHATRA</sequence>
<accession>A0A853H5M8</accession>
<comment type="caution">
    <text evidence="1">The sequence shown here is derived from an EMBL/GenBank/DDBJ whole genome shotgun (WGS) entry which is preliminary data.</text>
</comment>
<organism evidence="1 2">
    <name type="scientific">Pollutimonas harenae</name>
    <dbReference type="NCBI Taxonomy" id="657015"/>
    <lineage>
        <taxon>Bacteria</taxon>
        <taxon>Pseudomonadati</taxon>
        <taxon>Pseudomonadota</taxon>
        <taxon>Betaproteobacteria</taxon>
        <taxon>Burkholderiales</taxon>
        <taxon>Alcaligenaceae</taxon>
        <taxon>Pollutimonas</taxon>
    </lineage>
</organism>
<gene>
    <name evidence="1" type="ORF">H0A62_07340</name>
</gene>
<dbReference type="RefSeq" id="WP_130039010.1">
    <property type="nucleotide sequence ID" value="NZ_JACCEV010000002.1"/>
</dbReference>
<dbReference type="InterPro" id="IPR014993">
    <property type="entry name" value="DUF1841"/>
</dbReference>
<dbReference type="EMBL" id="JACCEV010000002">
    <property type="protein sequence ID" value="NYT85414.1"/>
    <property type="molecule type" value="Genomic_DNA"/>
</dbReference>
<dbReference type="AlphaFoldDB" id="A0A853H5M8"/>